<protein>
    <submittedName>
        <fullName evidence="1">Uncharacterized protein</fullName>
    </submittedName>
</protein>
<name>A0ACC0SDC7_POPTR</name>
<proteinExistence type="predicted"/>
<evidence type="ECO:0000313" key="2">
    <source>
        <dbReference type="Proteomes" id="UP000006729"/>
    </source>
</evidence>
<dbReference type="EMBL" id="CM009299">
    <property type="protein sequence ID" value="KAI9387180.1"/>
    <property type="molecule type" value="Genomic_DNA"/>
</dbReference>
<reference evidence="1 2" key="1">
    <citation type="journal article" date="2006" name="Science">
        <title>The genome of black cottonwood, Populus trichocarpa (Torr. &amp; Gray).</title>
        <authorList>
            <person name="Tuskan G.A."/>
            <person name="Difazio S."/>
            <person name="Jansson S."/>
            <person name="Bohlmann J."/>
            <person name="Grigoriev I."/>
            <person name="Hellsten U."/>
            <person name="Putnam N."/>
            <person name="Ralph S."/>
            <person name="Rombauts S."/>
            <person name="Salamov A."/>
            <person name="Schein J."/>
            <person name="Sterck L."/>
            <person name="Aerts A."/>
            <person name="Bhalerao R.R."/>
            <person name="Bhalerao R.P."/>
            <person name="Blaudez D."/>
            <person name="Boerjan W."/>
            <person name="Brun A."/>
            <person name="Brunner A."/>
            <person name="Busov V."/>
            <person name="Campbell M."/>
            <person name="Carlson J."/>
            <person name="Chalot M."/>
            <person name="Chapman J."/>
            <person name="Chen G.L."/>
            <person name="Cooper D."/>
            <person name="Coutinho P.M."/>
            <person name="Couturier J."/>
            <person name="Covert S."/>
            <person name="Cronk Q."/>
            <person name="Cunningham R."/>
            <person name="Davis J."/>
            <person name="Degroeve S."/>
            <person name="Dejardin A."/>
            <person name="Depamphilis C."/>
            <person name="Detter J."/>
            <person name="Dirks B."/>
            <person name="Dubchak I."/>
            <person name="Duplessis S."/>
            <person name="Ehlting J."/>
            <person name="Ellis B."/>
            <person name="Gendler K."/>
            <person name="Goodstein D."/>
            <person name="Gribskov M."/>
            <person name="Grimwood J."/>
            <person name="Groover A."/>
            <person name="Gunter L."/>
            <person name="Hamberger B."/>
            <person name="Heinze B."/>
            <person name="Helariutta Y."/>
            <person name="Henrissat B."/>
            <person name="Holligan D."/>
            <person name="Holt R."/>
            <person name="Huang W."/>
            <person name="Islam-Faridi N."/>
            <person name="Jones S."/>
            <person name="Jones-Rhoades M."/>
            <person name="Jorgensen R."/>
            <person name="Joshi C."/>
            <person name="Kangasjarvi J."/>
            <person name="Karlsson J."/>
            <person name="Kelleher C."/>
            <person name="Kirkpatrick R."/>
            <person name="Kirst M."/>
            <person name="Kohler A."/>
            <person name="Kalluri U."/>
            <person name="Larimer F."/>
            <person name="Leebens-Mack J."/>
            <person name="Leple J.C."/>
            <person name="Locascio P."/>
            <person name="Lou Y."/>
            <person name="Lucas S."/>
            <person name="Martin F."/>
            <person name="Montanini B."/>
            <person name="Napoli C."/>
            <person name="Nelson D.R."/>
            <person name="Nelson C."/>
            <person name="Nieminen K."/>
            <person name="Nilsson O."/>
            <person name="Pereda V."/>
            <person name="Peter G."/>
            <person name="Philippe R."/>
            <person name="Pilate G."/>
            <person name="Poliakov A."/>
            <person name="Razumovskaya J."/>
            <person name="Richardson P."/>
            <person name="Rinaldi C."/>
            <person name="Ritland K."/>
            <person name="Rouze P."/>
            <person name="Ryaboy D."/>
            <person name="Schmutz J."/>
            <person name="Schrader J."/>
            <person name="Segerman B."/>
            <person name="Shin H."/>
            <person name="Siddiqui A."/>
            <person name="Sterky F."/>
            <person name="Terry A."/>
            <person name="Tsai C.J."/>
            <person name="Uberbacher E."/>
            <person name="Unneberg P."/>
            <person name="Vahala J."/>
            <person name="Wall K."/>
            <person name="Wessler S."/>
            <person name="Yang G."/>
            <person name="Yin T."/>
            <person name="Douglas C."/>
            <person name="Marra M."/>
            <person name="Sandberg G."/>
            <person name="Van de Peer Y."/>
            <person name="Rokhsar D."/>
        </authorList>
    </citation>
    <scope>NUCLEOTIDE SEQUENCE [LARGE SCALE GENOMIC DNA]</scope>
    <source>
        <strain evidence="2">cv. Nisqually</strain>
    </source>
</reference>
<sequence>MEMLTCTEGRDIITVDEEETWCTYRYQENVSQEDKSYRSRQKLVKTGRKKMVLLTGLSIMDLVVAGISLVIGLGIFVFIASILCSAAFLHNAKHVS</sequence>
<comment type="caution">
    <text evidence="1">The sequence shown here is derived from an EMBL/GenBank/DDBJ whole genome shotgun (WGS) entry which is preliminary data.</text>
</comment>
<accession>A0ACC0SDC7</accession>
<dbReference type="Proteomes" id="UP000006729">
    <property type="component" value="Chromosome 10"/>
</dbReference>
<organism evidence="1 2">
    <name type="scientific">Populus trichocarpa</name>
    <name type="common">Western balsam poplar</name>
    <name type="synonym">Populus balsamifera subsp. trichocarpa</name>
    <dbReference type="NCBI Taxonomy" id="3694"/>
    <lineage>
        <taxon>Eukaryota</taxon>
        <taxon>Viridiplantae</taxon>
        <taxon>Streptophyta</taxon>
        <taxon>Embryophyta</taxon>
        <taxon>Tracheophyta</taxon>
        <taxon>Spermatophyta</taxon>
        <taxon>Magnoliopsida</taxon>
        <taxon>eudicotyledons</taxon>
        <taxon>Gunneridae</taxon>
        <taxon>Pentapetalae</taxon>
        <taxon>rosids</taxon>
        <taxon>fabids</taxon>
        <taxon>Malpighiales</taxon>
        <taxon>Salicaceae</taxon>
        <taxon>Saliceae</taxon>
        <taxon>Populus</taxon>
    </lineage>
</organism>
<keyword evidence="2" id="KW-1185">Reference proteome</keyword>
<gene>
    <name evidence="1" type="ORF">POPTR_010G134950v4</name>
</gene>
<evidence type="ECO:0000313" key="1">
    <source>
        <dbReference type="EMBL" id="KAI9387180.1"/>
    </source>
</evidence>